<proteinExistence type="predicted"/>
<reference evidence="1 2" key="1">
    <citation type="submission" date="2017-08" db="EMBL/GenBank/DDBJ databases">
        <title>Virgibacillus indicus sp. nov. and Virgibacillus profoundi sp. nov, two moderately halophilic bacteria isolated from marine sediment by using the Microfluidic Streak Plate.</title>
        <authorList>
            <person name="Xu B."/>
            <person name="Hu B."/>
            <person name="Wang J."/>
            <person name="Zhu Y."/>
            <person name="Huang L."/>
            <person name="Du W."/>
            <person name="Huang Y."/>
        </authorList>
    </citation>
    <scope>NUCLEOTIDE SEQUENCE [LARGE SCALE GENOMIC DNA]</scope>
    <source>
        <strain evidence="1 2">IO3-P2-C2</strain>
    </source>
</reference>
<evidence type="ECO:0000313" key="1">
    <source>
        <dbReference type="EMBL" id="OZU90121.1"/>
    </source>
</evidence>
<keyword evidence="2" id="KW-1185">Reference proteome</keyword>
<sequence>MYWKKEDINKYVQAKEYIDTIIIPLIPFQLSQDNDLEKNAFQSEVLTVFSGEIERELTGRVMLIPTYTYLKSADKESEAARLNGWVEDAEKQPFNHTFFVTFDSSWKKHEQALNGTLLWLPGLQTGDLHSKEMHAIIRDQVEQISELVRSYWH</sequence>
<evidence type="ECO:0000313" key="2">
    <source>
        <dbReference type="Proteomes" id="UP000216498"/>
    </source>
</evidence>
<gene>
    <name evidence="1" type="ORF">CIL03_02980</name>
</gene>
<dbReference type="AlphaFoldDB" id="A0A265NE77"/>
<name>A0A265NE77_9BACI</name>
<dbReference type="RefSeq" id="WP_094883718.1">
    <property type="nucleotide sequence ID" value="NZ_NPMS01000001.1"/>
</dbReference>
<evidence type="ECO:0008006" key="3">
    <source>
        <dbReference type="Google" id="ProtNLM"/>
    </source>
</evidence>
<accession>A0A265NE77</accession>
<dbReference type="EMBL" id="NPMS01000001">
    <property type="protein sequence ID" value="OZU90121.1"/>
    <property type="molecule type" value="Genomic_DNA"/>
</dbReference>
<protein>
    <recommendedName>
        <fullName evidence="3">DUF2487 domain-containing protein</fullName>
    </recommendedName>
</protein>
<dbReference type="OrthoDB" id="2678750at2"/>
<dbReference type="InterPro" id="IPR019615">
    <property type="entry name" value="DUF2487"/>
</dbReference>
<dbReference type="Proteomes" id="UP000216498">
    <property type="component" value="Unassembled WGS sequence"/>
</dbReference>
<organism evidence="1 2">
    <name type="scientific">Virgibacillus indicus</name>
    <dbReference type="NCBI Taxonomy" id="2024554"/>
    <lineage>
        <taxon>Bacteria</taxon>
        <taxon>Bacillati</taxon>
        <taxon>Bacillota</taxon>
        <taxon>Bacilli</taxon>
        <taxon>Bacillales</taxon>
        <taxon>Bacillaceae</taxon>
        <taxon>Virgibacillus</taxon>
    </lineage>
</organism>
<dbReference type="Pfam" id="PF10673">
    <property type="entry name" value="DUF2487"/>
    <property type="match status" value="1"/>
</dbReference>
<comment type="caution">
    <text evidence="1">The sequence shown here is derived from an EMBL/GenBank/DDBJ whole genome shotgun (WGS) entry which is preliminary data.</text>
</comment>